<organism evidence="21 22">
    <name type="scientific">Ridgeia piscesae</name>
    <name type="common">Tubeworm</name>
    <dbReference type="NCBI Taxonomy" id="27915"/>
    <lineage>
        <taxon>Eukaryota</taxon>
        <taxon>Metazoa</taxon>
        <taxon>Spiralia</taxon>
        <taxon>Lophotrochozoa</taxon>
        <taxon>Annelida</taxon>
        <taxon>Polychaeta</taxon>
        <taxon>Sedentaria</taxon>
        <taxon>Canalipalpata</taxon>
        <taxon>Sabellida</taxon>
        <taxon>Siboglinidae</taxon>
        <taxon>Ridgeia</taxon>
    </lineage>
</organism>
<evidence type="ECO:0000256" key="7">
    <source>
        <dbReference type="ARBA" id="ARBA00022741"/>
    </source>
</evidence>
<evidence type="ECO:0000256" key="12">
    <source>
        <dbReference type="ARBA" id="ARBA00023125"/>
    </source>
</evidence>
<evidence type="ECO:0000256" key="10">
    <source>
        <dbReference type="ARBA" id="ARBA00023014"/>
    </source>
</evidence>
<evidence type="ECO:0000256" key="3">
    <source>
        <dbReference type="ARBA" id="ARBA00004245"/>
    </source>
</evidence>
<dbReference type="Gene3D" id="3.40.850.10">
    <property type="entry name" value="Kinesin motor domain"/>
    <property type="match status" value="1"/>
</dbReference>
<dbReference type="PROSITE" id="PS00411">
    <property type="entry name" value="KINESIN_MOTOR_1"/>
    <property type="match status" value="1"/>
</dbReference>
<dbReference type="GO" id="GO:0008017">
    <property type="term" value="F:microtubule binding"/>
    <property type="evidence" value="ECO:0007669"/>
    <property type="project" value="InterPro"/>
</dbReference>
<evidence type="ECO:0000256" key="2">
    <source>
        <dbReference type="ARBA" id="ARBA00004123"/>
    </source>
</evidence>
<comment type="similarity">
    <text evidence="17">Belongs to the TRAFAC class myosin-kinesin ATPase superfamily. Kinesin family.</text>
</comment>
<feature type="compositionally biased region" description="Basic residues" evidence="19">
    <location>
        <begin position="1059"/>
        <end position="1068"/>
    </location>
</feature>
<evidence type="ECO:0000256" key="1">
    <source>
        <dbReference type="ARBA" id="ARBA00001966"/>
    </source>
</evidence>
<evidence type="ECO:0000256" key="11">
    <source>
        <dbReference type="ARBA" id="ARBA00023054"/>
    </source>
</evidence>
<evidence type="ECO:0000256" key="5">
    <source>
        <dbReference type="ARBA" id="ARBA00022701"/>
    </source>
</evidence>
<feature type="coiled-coil region" evidence="18">
    <location>
        <begin position="893"/>
        <end position="920"/>
    </location>
</feature>
<evidence type="ECO:0000256" key="17">
    <source>
        <dbReference type="PROSITE-ProRule" id="PRU00283"/>
    </source>
</evidence>
<feature type="region of interest" description="Disordered" evidence="19">
    <location>
        <begin position="1056"/>
        <end position="1075"/>
    </location>
</feature>
<dbReference type="GO" id="GO:0051536">
    <property type="term" value="F:iron-sulfur cluster binding"/>
    <property type="evidence" value="ECO:0007669"/>
    <property type="project" value="UniProtKB-KW"/>
</dbReference>
<keyword evidence="12" id="KW-0238">DNA-binding</keyword>
<feature type="compositionally biased region" description="Basic and acidic residues" evidence="19">
    <location>
        <begin position="1031"/>
        <end position="1051"/>
    </location>
</feature>
<evidence type="ECO:0000259" key="20">
    <source>
        <dbReference type="PROSITE" id="PS50067"/>
    </source>
</evidence>
<keyword evidence="6" id="KW-0479">Metal-binding</keyword>
<proteinExistence type="inferred from homology"/>
<keyword evidence="8 17" id="KW-0067">ATP-binding</keyword>
<dbReference type="PROSITE" id="PS50067">
    <property type="entry name" value="KINESIN_MOTOR_2"/>
    <property type="match status" value="1"/>
</dbReference>
<comment type="cofactor">
    <cofactor evidence="1">
        <name>[4Fe-4S] cluster</name>
        <dbReference type="ChEBI" id="CHEBI:49883"/>
    </cofactor>
</comment>
<dbReference type="GO" id="GO:0005634">
    <property type="term" value="C:nucleus"/>
    <property type="evidence" value="ECO:0007669"/>
    <property type="project" value="UniProtKB-SubCell"/>
</dbReference>
<dbReference type="SUPFAM" id="SSF52540">
    <property type="entry name" value="P-loop containing nucleoside triphosphate hydrolases"/>
    <property type="match status" value="1"/>
</dbReference>
<evidence type="ECO:0000313" key="21">
    <source>
        <dbReference type="EMBL" id="KAK2176743.1"/>
    </source>
</evidence>
<comment type="caution">
    <text evidence="21">The sequence shown here is derived from an EMBL/GenBank/DDBJ whole genome shotgun (WGS) entry which is preliminary data.</text>
</comment>
<feature type="compositionally biased region" description="Polar residues" evidence="19">
    <location>
        <begin position="505"/>
        <end position="516"/>
    </location>
</feature>
<dbReference type="GO" id="GO:0005874">
    <property type="term" value="C:microtubule"/>
    <property type="evidence" value="ECO:0007669"/>
    <property type="project" value="UniProtKB-KW"/>
</dbReference>
<dbReference type="GO" id="GO:0007018">
    <property type="term" value="P:microtubule-based movement"/>
    <property type="evidence" value="ECO:0007669"/>
    <property type="project" value="InterPro"/>
</dbReference>
<dbReference type="GO" id="GO:0003677">
    <property type="term" value="F:DNA binding"/>
    <property type="evidence" value="ECO:0007669"/>
    <property type="project" value="UniProtKB-KW"/>
</dbReference>
<dbReference type="GO" id="GO:0005524">
    <property type="term" value="F:ATP binding"/>
    <property type="evidence" value="ECO:0007669"/>
    <property type="project" value="UniProtKB-UniRule"/>
</dbReference>
<dbReference type="GO" id="GO:0046872">
    <property type="term" value="F:metal ion binding"/>
    <property type="evidence" value="ECO:0007669"/>
    <property type="project" value="UniProtKB-KW"/>
</dbReference>
<protein>
    <recommendedName>
        <fullName evidence="20">Kinesin motor domain-containing protein</fullName>
    </recommendedName>
</protein>
<evidence type="ECO:0000256" key="9">
    <source>
        <dbReference type="ARBA" id="ARBA00023004"/>
    </source>
</evidence>
<evidence type="ECO:0000313" key="22">
    <source>
        <dbReference type="Proteomes" id="UP001209878"/>
    </source>
</evidence>
<dbReference type="AlphaFoldDB" id="A0AAD9KU21"/>
<dbReference type="InterPro" id="IPR036961">
    <property type="entry name" value="Kinesin_motor_dom_sf"/>
</dbReference>
<keyword evidence="4" id="KW-0963">Cytoplasm</keyword>
<feature type="region of interest" description="Disordered" evidence="19">
    <location>
        <begin position="795"/>
        <end position="827"/>
    </location>
</feature>
<evidence type="ECO:0000256" key="16">
    <source>
        <dbReference type="ARBA" id="ARBA00034078"/>
    </source>
</evidence>
<dbReference type="InterPro" id="IPR027417">
    <property type="entry name" value="P-loop_NTPase"/>
</dbReference>
<dbReference type="Proteomes" id="UP001209878">
    <property type="component" value="Unassembled WGS sequence"/>
</dbReference>
<dbReference type="GO" id="GO:0007052">
    <property type="term" value="P:mitotic spindle organization"/>
    <property type="evidence" value="ECO:0007669"/>
    <property type="project" value="TreeGrafter"/>
</dbReference>
<keyword evidence="11 18" id="KW-0175">Coiled coil</keyword>
<keyword evidence="7 17" id="KW-0547">Nucleotide-binding</keyword>
<dbReference type="InterPro" id="IPR001752">
    <property type="entry name" value="Kinesin_motor_dom"/>
</dbReference>
<dbReference type="GO" id="GO:0051231">
    <property type="term" value="P:spindle elongation"/>
    <property type="evidence" value="ECO:0007669"/>
    <property type="project" value="TreeGrafter"/>
</dbReference>
<dbReference type="InterPro" id="IPR027640">
    <property type="entry name" value="Kinesin-like_fam"/>
</dbReference>
<feature type="region of interest" description="Disordered" evidence="19">
    <location>
        <begin position="504"/>
        <end position="526"/>
    </location>
</feature>
<name>A0AAD9KU21_RIDPI</name>
<dbReference type="SMART" id="SM00129">
    <property type="entry name" value="KISc"/>
    <property type="match status" value="1"/>
</dbReference>
<accession>A0AAD9KU21</accession>
<dbReference type="GO" id="GO:0003777">
    <property type="term" value="F:microtubule motor activity"/>
    <property type="evidence" value="ECO:0007669"/>
    <property type="project" value="InterPro"/>
</dbReference>
<evidence type="ECO:0000256" key="19">
    <source>
        <dbReference type="SAM" id="MobiDB-lite"/>
    </source>
</evidence>
<feature type="binding site" evidence="17">
    <location>
        <begin position="87"/>
        <end position="94"/>
    </location>
    <ligand>
        <name>ATP</name>
        <dbReference type="ChEBI" id="CHEBI:30616"/>
    </ligand>
</feature>
<evidence type="ECO:0000256" key="15">
    <source>
        <dbReference type="ARBA" id="ARBA00023242"/>
    </source>
</evidence>
<evidence type="ECO:0000256" key="18">
    <source>
        <dbReference type="SAM" id="Coils"/>
    </source>
</evidence>
<feature type="coiled-coil region" evidence="18">
    <location>
        <begin position="642"/>
        <end position="676"/>
    </location>
</feature>
<dbReference type="EMBL" id="JAODUO010000643">
    <property type="protein sequence ID" value="KAK2176743.1"/>
    <property type="molecule type" value="Genomic_DNA"/>
</dbReference>
<feature type="domain" description="Kinesin motor" evidence="20">
    <location>
        <begin position="8"/>
        <end position="339"/>
    </location>
</feature>
<dbReference type="FunFam" id="3.40.850.10:FF:000038">
    <property type="entry name" value="chromosome-associated kinesin KIF4A"/>
    <property type="match status" value="1"/>
</dbReference>
<keyword evidence="13 17" id="KW-0505">Motor protein</keyword>
<dbReference type="Pfam" id="PF00225">
    <property type="entry name" value="Kinesin"/>
    <property type="match status" value="1"/>
</dbReference>
<comment type="subcellular location">
    <subcellularLocation>
        <location evidence="3">Cytoplasm</location>
        <location evidence="3">Cytoskeleton</location>
    </subcellularLocation>
    <subcellularLocation>
        <location evidence="2">Nucleus</location>
    </subcellularLocation>
</comment>
<evidence type="ECO:0000256" key="14">
    <source>
        <dbReference type="ARBA" id="ARBA00023212"/>
    </source>
</evidence>
<evidence type="ECO:0000256" key="8">
    <source>
        <dbReference type="ARBA" id="ARBA00022840"/>
    </source>
</evidence>
<feature type="region of interest" description="Disordered" evidence="19">
    <location>
        <begin position="443"/>
        <end position="469"/>
    </location>
</feature>
<feature type="coiled-coil region" evidence="18">
    <location>
        <begin position="535"/>
        <end position="597"/>
    </location>
</feature>
<dbReference type="Pfam" id="PF25764">
    <property type="entry name" value="KIF21A_4th"/>
    <property type="match status" value="1"/>
</dbReference>
<dbReference type="PANTHER" id="PTHR47969">
    <property type="entry name" value="CHROMOSOME-ASSOCIATED KINESIN KIF4A-RELATED"/>
    <property type="match status" value="1"/>
</dbReference>
<feature type="region of interest" description="Disordered" evidence="19">
    <location>
        <begin position="1144"/>
        <end position="1180"/>
    </location>
</feature>
<feature type="compositionally biased region" description="Basic and acidic residues" evidence="19">
    <location>
        <begin position="817"/>
        <end position="827"/>
    </location>
</feature>
<evidence type="ECO:0000256" key="13">
    <source>
        <dbReference type="ARBA" id="ARBA00023175"/>
    </source>
</evidence>
<keyword evidence="5" id="KW-0493">Microtubule</keyword>
<keyword evidence="22" id="KW-1185">Reference proteome</keyword>
<dbReference type="PANTHER" id="PTHR47969:SF15">
    <property type="entry name" value="CHROMOSOME-ASSOCIATED KINESIN KIF4A-RELATED"/>
    <property type="match status" value="1"/>
</dbReference>
<keyword evidence="15" id="KW-0539">Nucleus</keyword>
<keyword evidence="9" id="KW-0408">Iron</keyword>
<keyword evidence="10" id="KW-0411">Iron-sulfur</keyword>
<dbReference type="PRINTS" id="PR00380">
    <property type="entry name" value="KINESINHEAVY"/>
</dbReference>
<dbReference type="GO" id="GO:0005875">
    <property type="term" value="C:microtubule associated complex"/>
    <property type="evidence" value="ECO:0007669"/>
    <property type="project" value="TreeGrafter"/>
</dbReference>
<gene>
    <name evidence="21" type="ORF">NP493_643g04022</name>
</gene>
<evidence type="ECO:0000256" key="6">
    <source>
        <dbReference type="ARBA" id="ARBA00022723"/>
    </source>
</evidence>
<feature type="coiled-coil region" evidence="18">
    <location>
        <begin position="384"/>
        <end position="439"/>
    </location>
</feature>
<dbReference type="CDD" id="cd01372">
    <property type="entry name" value="KISc_KIF4"/>
    <property type="match status" value="1"/>
</dbReference>
<reference evidence="21" key="1">
    <citation type="journal article" date="2023" name="Mol. Biol. Evol.">
        <title>Third-Generation Sequencing Reveals the Adaptive Role of the Epigenome in Three Deep-Sea Polychaetes.</title>
        <authorList>
            <person name="Perez M."/>
            <person name="Aroh O."/>
            <person name="Sun Y."/>
            <person name="Lan Y."/>
            <person name="Juniper S.K."/>
            <person name="Young C.R."/>
            <person name="Angers B."/>
            <person name="Qian P.Y."/>
        </authorList>
    </citation>
    <scope>NUCLEOTIDE SEQUENCE</scope>
    <source>
        <strain evidence="21">R07B-5</strain>
    </source>
</reference>
<keyword evidence="14" id="KW-0206">Cytoskeleton</keyword>
<dbReference type="GO" id="GO:0005829">
    <property type="term" value="C:cytosol"/>
    <property type="evidence" value="ECO:0007669"/>
    <property type="project" value="UniProtKB-ARBA"/>
</dbReference>
<feature type="region of interest" description="Disordered" evidence="19">
    <location>
        <begin position="1027"/>
        <end position="1051"/>
    </location>
</feature>
<comment type="cofactor">
    <cofactor evidence="16">
        <name>[2Fe-2S] cluster</name>
        <dbReference type="ChEBI" id="CHEBI:190135"/>
    </cofactor>
</comment>
<evidence type="ECO:0000256" key="4">
    <source>
        <dbReference type="ARBA" id="ARBA00022490"/>
    </source>
</evidence>
<sequence length="1213" mass="136982">MSNNKVIPVKVALRCRPMSPRELADGCQMCLRFVPGESQVIVGVDKAFTYDYVFAPDSAQQDVYEDAVSHLVKGIFKGYNATVLAYGQTGSGKTHSMGGGWGEHSGTEDEVGIIPRVIKELFDGIENAKDNFSFVIRVSYLELYKETLVDLLTPRAEQEADGVIIREDPNGGIKLTGLLVKDVSDEADLLSLLAKGALSRTTGATAMNSVSSRSHAIFTIHIERTSKLDSNDFIKAKFHLVDLAGSERAKRTQAQGDRFKEGVNINLGLLALGNVISALGDESQKRNHIPYRDSKLTRLLQDSLGGNSLTVMIACVSPADSNMEETLSTMRYADRARKIKNKPIINRDPQAAEILRLKQLVQSLQSGGATIGSSNNGFSDFEDTRKLRERITSLMEENLRLSRELHDSVDQSTHMCERLIVAETARDSLKEKLERLREKTGLSLTMMLNRTEPGEEGEDREGEGGKSRAEHVSLLQELCEEMEDIGKQNDVALSDILEEELLHGASTTPGGSSSDALLSPEGTPDSALQDHALRQAKLSRELQGLNEMLEKKERLASQMLQNDDQMNTMRLQYEKTMKDLEKEVQQLHKERDDLVSALNVTKSNPALSKVSEQRRKRVQELGGQITDMKRKILEQGKMLKVKELSVKQCDKLNQEIQAMKRQRVKLMKQMKEDSDNFRRWKLTKEKEVAQLKAKDRKRQVEMTKLELRHERQQVVMRRKAEEAALANKRLKEALAQQKLAADERRDRLAKKDMSGIGARIRKWLCQELEVLVSIAEAKRHLQEVINDRKELNKQRQDCESKLALDPPSKRSLLNDSSTHDTDTSHQELRDEITRLEQEVELRSVQISQMQQKLMDANQDEKAKSRWDNVHTMVEAKCGLKWLLTVAVEAKVELAHKLSELQQARDHINEAMEQGEEAQTSIGQLRLTHDDEMTTLRQEYEKKILFLLKQLKTSDSIHGNIDVTDKELKERLQFRGFIFKYILCWYKHLTGCADDLCHLVQELTVAAYTGDVVKTPLMPRVDLNKQTTLQTPHEETTHRSTHYDPLRDDPRKYSLQTPLMKRRPTKLKKSVAAPPTGPRDSVACGCQGKCKTKQCSCRKFGNHCGATCRCSEAQCVNREHQEPVSTTSDDTQQTMDSTFCISGRDESGASMGDTSAETPNAPRPVRSAWEKRSGNFTLPPMTLAMQGIDSSEEKENHGKNRKRRIGQLFDNFLE</sequence>
<dbReference type="InterPro" id="IPR019821">
    <property type="entry name" value="Kinesin_motor_CS"/>
</dbReference>